<gene>
    <name evidence="1" type="ORF">H8S67_14445</name>
</gene>
<dbReference type="EMBL" id="JACOOE010000007">
    <property type="protein sequence ID" value="MBC5605859.1"/>
    <property type="molecule type" value="Genomic_DNA"/>
</dbReference>
<sequence>MIEVENKKVPHSFRNKYLRNSGSVSFSTSTPTPTNGGGVTLDVLKVDDGRVVSDDNVFSSLRTLLEIKSRIIALGNIDTALSNDNTLSSLRIMNEILSRIIAEDDTKTKLSDENVFSSLRTNKELDIISKKIDKAIESLKDLYVSKVYDDTAKGHIILDNGATSDFIQSKNFVSGALGTGYLIKRDPNTGKSYAEVDELYVRLRAIFDSIEIKEAKHVSGELILSSASIKCAKVDNITELALCDMNGTPLYDINDVQLLSSERRYRCYFTADDGEKAVLSNFVIGDFAQCRQFNIKEGAYEGVTNRYYWRYVMAIGDNYIDLSVDDCDVGSDIPQAGDTIIQLGNRTDISRQNAIVLSAFGDNAPSKVLYQGINSYSLDGKAVIEEGFDQQTKQAYTRTFGRSYVGERDESSYMKYVPGEGLTARCSLLGMSNDGKSVYELKPDGTCFFGTTDPDTGKKTGIIQGVDVVVDGGKRTGVFAVVDDKIVFELDPVRKQYSFTGTISAENGDFGTFKIEGDKGVNEEGRYDNRRITFAGPKTDGILASMENVDVPLAFPIPYIATSGGKRNVGMYLKSDISDTEDMWMNKTLIAYGNAEFEGILIQYGGRFKCGLDLETRRFVRKFTASNEVQELINSRYIMYINAYLHNTYILHCNGYSNCKLILPEYKNFDLTDYARNGGNLMSEFKFIAHPTNKYPITIQSNPDGSLTYTNRPTMYNQGTNIASIQLSPGGCVSIALALFRDNEGDKSESLYYRAIVTNVY</sequence>
<keyword evidence="2" id="KW-1185">Reference proteome</keyword>
<organism evidence="1 2">
    <name type="scientific">Bacteroides difficilis</name>
    <dbReference type="NCBI Taxonomy" id="2763021"/>
    <lineage>
        <taxon>Bacteria</taxon>
        <taxon>Pseudomonadati</taxon>
        <taxon>Bacteroidota</taxon>
        <taxon>Bacteroidia</taxon>
        <taxon>Bacteroidales</taxon>
        <taxon>Bacteroidaceae</taxon>
        <taxon>Bacteroides</taxon>
    </lineage>
</organism>
<accession>A0ABR7CDJ0</accession>
<reference evidence="1 2" key="1">
    <citation type="submission" date="2020-08" db="EMBL/GenBank/DDBJ databases">
        <title>Genome public.</title>
        <authorList>
            <person name="Liu C."/>
            <person name="Sun Q."/>
        </authorList>
    </citation>
    <scope>NUCLEOTIDE SEQUENCE [LARGE SCALE GENOMIC DNA]</scope>
    <source>
        <strain evidence="1 2">M27</strain>
    </source>
</reference>
<comment type="caution">
    <text evidence="1">The sequence shown here is derived from an EMBL/GenBank/DDBJ whole genome shotgun (WGS) entry which is preliminary data.</text>
</comment>
<evidence type="ECO:0000313" key="2">
    <source>
        <dbReference type="Proteomes" id="UP000600600"/>
    </source>
</evidence>
<name>A0ABR7CDJ0_9BACE</name>
<dbReference type="RefSeq" id="WP_186967740.1">
    <property type="nucleotide sequence ID" value="NZ_JACOOE010000007.1"/>
</dbReference>
<proteinExistence type="predicted"/>
<protein>
    <recommendedName>
        <fullName evidence="3">Tail fiber protein</fullName>
    </recommendedName>
</protein>
<evidence type="ECO:0000313" key="1">
    <source>
        <dbReference type="EMBL" id="MBC5605859.1"/>
    </source>
</evidence>
<dbReference type="Proteomes" id="UP000600600">
    <property type="component" value="Unassembled WGS sequence"/>
</dbReference>
<evidence type="ECO:0008006" key="3">
    <source>
        <dbReference type="Google" id="ProtNLM"/>
    </source>
</evidence>